<gene>
    <name evidence="2" type="ORF">J1N35_043622</name>
</gene>
<accession>A0A9D3ZFM9</accession>
<evidence type="ECO:0000313" key="3">
    <source>
        <dbReference type="Proteomes" id="UP000828251"/>
    </source>
</evidence>
<dbReference type="Proteomes" id="UP000828251">
    <property type="component" value="Unassembled WGS sequence"/>
</dbReference>
<sequence length="56" mass="6158">MGEEKGSAVARGGRREEKQNGAVLMLTKRTLDGGTRAGCGGRKIKVKEKVWSFFFK</sequence>
<protein>
    <submittedName>
        <fullName evidence="2">Uncharacterized protein</fullName>
    </submittedName>
</protein>
<comment type="caution">
    <text evidence="2">The sequence shown here is derived from an EMBL/GenBank/DDBJ whole genome shotgun (WGS) entry which is preliminary data.</text>
</comment>
<keyword evidence="3" id="KW-1185">Reference proteome</keyword>
<name>A0A9D3ZFM9_9ROSI</name>
<dbReference type="EMBL" id="JAIQCV010000013">
    <property type="protein sequence ID" value="KAH1031448.1"/>
    <property type="molecule type" value="Genomic_DNA"/>
</dbReference>
<organism evidence="2 3">
    <name type="scientific">Gossypium stocksii</name>
    <dbReference type="NCBI Taxonomy" id="47602"/>
    <lineage>
        <taxon>Eukaryota</taxon>
        <taxon>Viridiplantae</taxon>
        <taxon>Streptophyta</taxon>
        <taxon>Embryophyta</taxon>
        <taxon>Tracheophyta</taxon>
        <taxon>Spermatophyta</taxon>
        <taxon>Magnoliopsida</taxon>
        <taxon>eudicotyledons</taxon>
        <taxon>Gunneridae</taxon>
        <taxon>Pentapetalae</taxon>
        <taxon>rosids</taxon>
        <taxon>malvids</taxon>
        <taxon>Malvales</taxon>
        <taxon>Malvaceae</taxon>
        <taxon>Malvoideae</taxon>
        <taxon>Gossypium</taxon>
    </lineage>
</organism>
<feature type="region of interest" description="Disordered" evidence="1">
    <location>
        <begin position="1"/>
        <end position="22"/>
    </location>
</feature>
<evidence type="ECO:0000256" key="1">
    <source>
        <dbReference type="SAM" id="MobiDB-lite"/>
    </source>
</evidence>
<evidence type="ECO:0000313" key="2">
    <source>
        <dbReference type="EMBL" id="KAH1031448.1"/>
    </source>
</evidence>
<reference evidence="2 3" key="1">
    <citation type="journal article" date="2021" name="Plant Biotechnol. J.">
        <title>Multi-omics assisted identification of the key and species-specific regulatory components of drought-tolerant mechanisms in Gossypium stocksii.</title>
        <authorList>
            <person name="Yu D."/>
            <person name="Ke L."/>
            <person name="Zhang D."/>
            <person name="Wu Y."/>
            <person name="Sun Y."/>
            <person name="Mei J."/>
            <person name="Sun J."/>
            <person name="Sun Y."/>
        </authorList>
    </citation>
    <scope>NUCLEOTIDE SEQUENCE [LARGE SCALE GENOMIC DNA]</scope>
    <source>
        <strain evidence="3">cv. E1</strain>
        <tissue evidence="2">Leaf</tissue>
    </source>
</reference>
<dbReference type="AlphaFoldDB" id="A0A9D3ZFM9"/>
<proteinExistence type="predicted"/>